<evidence type="ECO:0000313" key="3">
    <source>
        <dbReference type="Proteomes" id="UP000887575"/>
    </source>
</evidence>
<feature type="coiled-coil region" evidence="1">
    <location>
        <begin position="399"/>
        <end position="426"/>
    </location>
</feature>
<keyword evidence="3" id="KW-1185">Reference proteome</keyword>
<dbReference type="WBParaSite" id="MBELARI_LOCUS15226">
    <property type="protein sequence ID" value="MBELARI_LOCUS15226"/>
    <property type="gene ID" value="MBELARI_LOCUS15226"/>
</dbReference>
<feature type="coiled-coil region" evidence="1">
    <location>
        <begin position="261"/>
        <end position="365"/>
    </location>
</feature>
<evidence type="ECO:0000256" key="2">
    <source>
        <dbReference type="SAM" id="MobiDB-lite"/>
    </source>
</evidence>
<sequence length="550" mass="64002">MKDLDIVREAATQSKKDLEELQEKLSTMEGDTERTHQFLISEKESFITKLEKAQSGVDLLASRREIGKLQDQVKLFEAMNKEQEEVEELANQRANDLQKRIDELGAKLHAGDEQSTSILRLESESEALRKALKTEETKNNILVKGLAELDDQIEIVLKQKKAMEQRLIAAKAQIVDLQHKFAKWIWRSNEGLKLRLLSLRVENERLVEKINYLQEEIRETHFDYREELARLARQCSEQSAASSANSSQALDQKICDLEKQQRQAETQAKASNRQIEELKQEVKRLSEQLSDKNQRERETNEENIRLRRGLTEAIDKAEKYKNEATKISEHFVEATNEIDFMRSKMGQLETEVRDLDDVVKEKEKLVNHLQRHTNAQKMPKMKSKTTLLHHPSDSSIEQIDCEMTEVIELENMRKRLREQLDQKKQELFVRKVSTDDEQENGDEEPQRREMASRQPLAQMNSAPHIGNTFEEPALPKSVTMGKMRHDIPHKWRQQTGFAVRQMKCCMCFEGIPRIGHAMRCLECGVIVHRTMRQSGHKHLWISGTVCYFLP</sequence>
<evidence type="ECO:0000256" key="1">
    <source>
        <dbReference type="SAM" id="Coils"/>
    </source>
</evidence>
<accession>A0AAF3EMF9</accession>
<keyword evidence="1" id="KW-0175">Coiled coil</keyword>
<feature type="region of interest" description="Disordered" evidence="2">
    <location>
        <begin position="428"/>
        <end position="454"/>
    </location>
</feature>
<reference evidence="4" key="1">
    <citation type="submission" date="2024-02" db="UniProtKB">
        <authorList>
            <consortium name="WormBaseParasite"/>
        </authorList>
    </citation>
    <scope>IDENTIFICATION</scope>
</reference>
<name>A0AAF3EMF9_9BILA</name>
<dbReference type="Proteomes" id="UP000887575">
    <property type="component" value="Unassembled WGS sequence"/>
</dbReference>
<feature type="region of interest" description="Disordered" evidence="2">
    <location>
        <begin position="371"/>
        <end position="391"/>
    </location>
</feature>
<evidence type="ECO:0000313" key="4">
    <source>
        <dbReference type="WBParaSite" id="MBELARI_LOCUS15226"/>
    </source>
</evidence>
<proteinExistence type="predicted"/>
<dbReference type="AlphaFoldDB" id="A0AAF3EMF9"/>
<organism evidence="3 4">
    <name type="scientific">Mesorhabditis belari</name>
    <dbReference type="NCBI Taxonomy" id="2138241"/>
    <lineage>
        <taxon>Eukaryota</taxon>
        <taxon>Metazoa</taxon>
        <taxon>Ecdysozoa</taxon>
        <taxon>Nematoda</taxon>
        <taxon>Chromadorea</taxon>
        <taxon>Rhabditida</taxon>
        <taxon>Rhabditina</taxon>
        <taxon>Rhabditomorpha</taxon>
        <taxon>Rhabditoidea</taxon>
        <taxon>Rhabditidae</taxon>
        <taxon>Mesorhabditinae</taxon>
        <taxon>Mesorhabditis</taxon>
    </lineage>
</organism>
<dbReference type="SUPFAM" id="SSF57889">
    <property type="entry name" value="Cysteine-rich domain"/>
    <property type="match status" value="1"/>
</dbReference>
<feature type="coiled-coil region" evidence="1">
    <location>
        <begin position="66"/>
        <end position="216"/>
    </location>
</feature>
<feature type="coiled-coil region" evidence="1">
    <location>
        <begin position="1"/>
        <end position="31"/>
    </location>
</feature>
<dbReference type="InterPro" id="IPR046349">
    <property type="entry name" value="C1-like_sf"/>
</dbReference>
<protein>
    <submittedName>
        <fullName evidence="4">Uncharacterized protein</fullName>
    </submittedName>
</protein>